<dbReference type="InterPro" id="IPR025333">
    <property type="entry name" value="DUF4239"/>
</dbReference>
<dbReference type="Proteomes" id="UP000698752">
    <property type="component" value="Unassembled WGS sequence"/>
</dbReference>
<keyword evidence="1" id="KW-1133">Transmembrane helix</keyword>
<feature type="transmembrane region" description="Helical" evidence="1">
    <location>
        <begin position="6"/>
        <end position="28"/>
    </location>
</feature>
<organism evidence="2 3">
    <name type="scientific">Neoroseomonas terrae</name>
    <dbReference type="NCBI Taxonomy" id="424799"/>
    <lineage>
        <taxon>Bacteria</taxon>
        <taxon>Pseudomonadati</taxon>
        <taxon>Pseudomonadota</taxon>
        <taxon>Alphaproteobacteria</taxon>
        <taxon>Acetobacterales</taxon>
        <taxon>Acetobacteraceae</taxon>
        <taxon>Neoroseomonas</taxon>
    </lineage>
</organism>
<comment type="caution">
    <text evidence="2">The sequence shown here is derived from an EMBL/GenBank/DDBJ whole genome shotgun (WGS) entry which is preliminary data.</text>
</comment>
<dbReference type="EMBL" id="JAAEDI010000004">
    <property type="protein sequence ID" value="MBR0648848.1"/>
    <property type="molecule type" value="Genomic_DNA"/>
</dbReference>
<evidence type="ECO:0000313" key="2">
    <source>
        <dbReference type="EMBL" id="MBR0648848.1"/>
    </source>
</evidence>
<keyword evidence="1" id="KW-0812">Transmembrane</keyword>
<gene>
    <name evidence="2" type="ORF">GXW78_04190</name>
</gene>
<evidence type="ECO:0008006" key="4">
    <source>
        <dbReference type="Google" id="ProtNLM"/>
    </source>
</evidence>
<feature type="transmembrane region" description="Helical" evidence="1">
    <location>
        <begin position="49"/>
        <end position="71"/>
    </location>
</feature>
<evidence type="ECO:0000313" key="3">
    <source>
        <dbReference type="Proteomes" id="UP000698752"/>
    </source>
</evidence>
<accession>A0ABS5ECV3</accession>
<feature type="transmembrane region" description="Helical" evidence="1">
    <location>
        <begin position="191"/>
        <end position="212"/>
    </location>
</feature>
<sequence>MLNDVIIHLAAQGVGYFALLLVAIQLVAKEAGYFVGFRIAQRQESLGDGVGVVVGGMLGLLAFVLALTLSFSSGRYQERRNDMLAEANAIGTAWLQAGAIGDPRGAEIARLLESYAQQRRDFMRADLGSPLVAETTAQTNALQSAIWGHVAAIVREQPGPAAVSLMNAVNATFDMSTASRFAFSTTLPPQLFWLLVGMTAISMAALGFQLGLRQRPLRLLSLLLLGMWTVTTVVILDLGSARLGSVRIGTDALDWTIQGFAGGITIPPPPAR</sequence>
<dbReference type="RefSeq" id="WP_211866327.1">
    <property type="nucleotide sequence ID" value="NZ_JAAEDI010000004.1"/>
</dbReference>
<proteinExistence type="predicted"/>
<feature type="transmembrane region" description="Helical" evidence="1">
    <location>
        <begin position="219"/>
        <end position="236"/>
    </location>
</feature>
<protein>
    <recommendedName>
        <fullName evidence="4">DUF4239 domain-containing protein</fullName>
    </recommendedName>
</protein>
<reference evidence="3" key="1">
    <citation type="journal article" date="2021" name="Syst. Appl. Microbiol.">
        <title>Roseomonas hellenica sp. nov., isolated from roots of wild-growing Alkanna tinctoria.</title>
        <authorList>
            <person name="Rat A."/>
            <person name="Naranjo H.D."/>
            <person name="Lebbe L."/>
            <person name="Cnockaert M."/>
            <person name="Krigas N."/>
            <person name="Grigoriadou K."/>
            <person name="Maloupa E."/>
            <person name="Willems A."/>
        </authorList>
    </citation>
    <scope>NUCLEOTIDE SEQUENCE [LARGE SCALE GENOMIC DNA]</scope>
    <source>
        <strain evidence="3">LMG 31159</strain>
    </source>
</reference>
<dbReference type="Pfam" id="PF14023">
    <property type="entry name" value="Bestrophin-like"/>
    <property type="match status" value="1"/>
</dbReference>
<keyword evidence="3" id="KW-1185">Reference proteome</keyword>
<evidence type="ECO:0000256" key="1">
    <source>
        <dbReference type="SAM" id="Phobius"/>
    </source>
</evidence>
<name>A0ABS5ECV3_9PROT</name>
<keyword evidence="1" id="KW-0472">Membrane</keyword>